<evidence type="ECO:0000313" key="3">
    <source>
        <dbReference type="Proteomes" id="UP000077734"/>
    </source>
</evidence>
<dbReference type="AlphaFoldDB" id="A0AA91I546"/>
<gene>
    <name evidence="2" type="ORF">A1356_16905</name>
</gene>
<accession>A0AA91I546</accession>
<protein>
    <submittedName>
        <fullName evidence="2">Uncharacterized protein</fullName>
    </submittedName>
</protein>
<reference evidence="2 3" key="1">
    <citation type="submission" date="2016-03" db="EMBL/GenBank/DDBJ databases">
        <authorList>
            <person name="Heylen K."/>
            <person name="De Vos P."/>
            <person name="Vekeman B."/>
        </authorList>
    </citation>
    <scope>NUCLEOTIDE SEQUENCE [LARGE SCALE GENOMIC DNA]</scope>
    <source>
        <strain evidence="2 3">R-49807</strain>
    </source>
</reference>
<comment type="caution">
    <text evidence="2">The sequence shown here is derived from an EMBL/GenBank/DDBJ whole genome shotgun (WGS) entry which is preliminary data.</text>
</comment>
<feature type="region of interest" description="Disordered" evidence="1">
    <location>
        <begin position="1"/>
        <end position="22"/>
    </location>
</feature>
<dbReference type="EMBL" id="LUUL01000095">
    <property type="protein sequence ID" value="OAI23932.1"/>
    <property type="molecule type" value="Genomic_DNA"/>
</dbReference>
<proteinExistence type="predicted"/>
<name>A0AA91I546_9GAMM</name>
<dbReference type="Proteomes" id="UP000077734">
    <property type="component" value="Unassembled WGS sequence"/>
</dbReference>
<keyword evidence="3" id="KW-1185">Reference proteome</keyword>
<organism evidence="2 3">
    <name type="scientific">Methylomonas koyamae</name>
    <dbReference type="NCBI Taxonomy" id="702114"/>
    <lineage>
        <taxon>Bacteria</taxon>
        <taxon>Pseudomonadati</taxon>
        <taxon>Pseudomonadota</taxon>
        <taxon>Gammaproteobacteria</taxon>
        <taxon>Methylococcales</taxon>
        <taxon>Methylococcaceae</taxon>
        <taxon>Methylomonas</taxon>
    </lineage>
</organism>
<sequence>MTMTNNTADRDLMAPETEPTDEELHVVMREALDLAVTRKLQSDTWMRQHLLETVTQVRSAFQAAHP</sequence>
<evidence type="ECO:0000313" key="2">
    <source>
        <dbReference type="EMBL" id="OAI23932.1"/>
    </source>
</evidence>
<evidence type="ECO:0000256" key="1">
    <source>
        <dbReference type="SAM" id="MobiDB-lite"/>
    </source>
</evidence>